<dbReference type="InterPro" id="IPR036649">
    <property type="entry name" value="Pyrophosphatase_sf"/>
</dbReference>
<evidence type="ECO:0000256" key="6">
    <source>
        <dbReference type="ARBA" id="ARBA00022723"/>
    </source>
</evidence>
<dbReference type="EC" id="3.6.1.1" evidence="4"/>
<dbReference type="GO" id="GO:0000287">
    <property type="term" value="F:magnesium ion binding"/>
    <property type="evidence" value="ECO:0007669"/>
    <property type="project" value="InterPro"/>
</dbReference>
<comment type="subcellular location">
    <subcellularLocation>
        <location evidence="2">Cytoplasm</location>
    </subcellularLocation>
</comment>
<comment type="cofactor">
    <cofactor evidence="1">
        <name>Mg(2+)</name>
        <dbReference type="ChEBI" id="CHEBI:18420"/>
    </cofactor>
</comment>
<evidence type="ECO:0000256" key="3">
    <source>
        <dbReference type="ARBA" id="ARBA00006220"/>
    </source>
</evidence>
<keyword evidence="5" id="KW-0963">Cytoplasm</keyword>
<evidence type="ECO:0000313" key="12">
    <source>
        <dbReference type="EMBL" id="CDW32332.1"/>
    </source>
</evidence>
<sequence length="326" mass="37309">MRHFMFKELIEFPFSSSCKLRLSNMNQGSRTFSFVSRGTENTLDYRVYLQNNQGKFISPFHDVPMIHDPSKNIFNAVIEVPKWTNAKMEISLKEELNPIKQDTKKGKLRYVANCFPYKGYIWNYGFIPQTWEDPDHLDHSTQCKGDGDPIDLCEIGQKVHTRGAIIQTKILGTLALVDEGQTDWKILAIDVNDPLSDVLHDIEDIEKCMPGFIEATVEWFRIYKIPDGKPLNVFAFNGRPKDRAFALNILSELHSQWKSLMNRPQNQVPDSISRKCTSLTFVPKELIIDEETANSIVSSNSSPTTSSSKDTNSHMSSSIDKWHFVK</sequence>
<evidence type="ECO:0000256" key="2">
    <source>
        <dbReference type="ARBA" id="ARBA00004496"/>
    </source>
</evidence>
<evidence type="ECO:0000256" key="5">
    <source>
        <dbReference type="ARBA" id="ARBA00022490"/>
    </source>
</evidence>
<evidence type="ECO:0000256" key="9">
    <source>
        <dbReference type="ARBA" id="ARBA00032535"/>
    </source>
</evidence>
<dbReference type="OrthoDB" id="1608002at2759"/>
<reference evidence="12" key="1">
    <citation type="submission" date="2014-05" db="EMBL/GenBank/DDBJ databases">
        <authorList>
            <person name="Chronopoulou M."/>
        </authorList>
    </citation>
    <scope>NUCLEOTIDE SEQUENCE</scope>
    <source>
        <tissue evidence="12">Whole organism</tissue>
    </source>
</reference>
<dbReference type="FunFam" id="3.90.80.10:FF:000004">
    <property type="entry name" value="Inorganic pyrophosphatase"/>
    <property type="match status" value="1"/>
</dbReference>
<dbReference type="GO" id="GO:0005737">
    <property type="term" value="C:cytoplasm"/>
    <property type="evidence" value="ECO:0007669"/>
    <property type="project" value="UniProtKB-SubCell"/>
</dbReference>
<dbReference type="Pfam" id="PF00719">
    <property type="entry name" value="Pyrophosphatase"/>
    <property type="match status" value="1"/>
</dbReference>
<dbReference type="EMBL" id="HACA01014970">
    <property type="protein sequence ID" value="CDW32331.1"/>
    <property type="molecule type" value="Transcribed_RNA"/>
</dbReference>
<name>A0A0K2U319_LEPSM</name>
<keyword evidence="6" id="KW-0479">Metal-binding</keyword>
<dbReference type="PROSITE" id="PS00387">
    <property type="entry name" value="PPASE"/>
    <property type="match status" value="1"/>
</dbReference>
<evidence type="ECO:0000256" key="10">
    <source>
        <dbReference type="ARBA" id="ARBA00040300"/>
    </source>
</evidence>
<dbReference type="AlphaFoldDB" id="A0A0K2U319"/>
<accession>A0A0K2U319</accession>
<dbReference type="CDD" id="cd00412">
    <property type="entry name" value="pyrophosphatase"/>
    <property type="match status" value="1"/>
</dbReference>
<evidence type="ECO:0000256" key="7">
    <source>
        <dbReference type="ARBA" id="ARBA00022801"/>
    </source>
</evidence>
<organism evidence="12">
    <name type="scientific">Lepeophtheirus salmonis</name>
    <name type="common">Salmon louse</name>
    <name type="synonym">Caligus salmonis</name>
    <dbReference type="NCBI Taxonomy" id="72036"/>
    <lineage>
        <taxon>Eukaryota</taxon>
        <taxon>Metazoa</taxon>
        <taxon>Ecdysozoa</taxon>
        <taxon>Arthropoda</taxon>
        <taxon>Crustacea</taxon>
        <taxon>Multicrustacea</taxon>
        <taxon>Hexanauplia</taxon>
        <taxon>Copepoda</taxon>
        <taxon>Siphonostomatoida</taxon>
        <taxon>Caligidae</taxon>
        <taxon>Lepeophtheirus</taxon>
    </lineage>
</organism>
<dbReference type="GO" id="GO:0004427">
    <property type="term" value="F:inorganic diphosphate phosphatase activity"/>
    <property type="evidence" value="ECO:0007669"/>
    <property type="project" value="UniProtKB-EC"/>
</dbReference>
<evidence type="ECO:0000256" key="1">
    <source>
        <dbReference type="ARBA" id="ARBA00001946"/>
    </source>
</evidence>
<dbReference type="Gene3D" id="3.90.80.10">
    <property type="entry name" value="Inorganic pyrophosphatase"/>
    <property type="match status" value="1"/>
</dbReference>
<protein>
    <recommendedName>
        <fullName evidence="10">Inorganic pyrophosphatase</fullName>
        <ecNumber evidence="4">3.6.1.1</ecNumber>
    </recommendedName>
    <alternativeName>
        <fullName evidence="9">Pyrophosphate phospho-hydrolase</fullName>
    </alternativeName>
</protein>
<dbReference type="InterPro" id="IPR008162">
    <property type="entry name" value="Pyrophosphatase"/>
</dbReference>
<dbReference type="GO" id="GO:0006796">
    <property type="term" value="P:phosphate-containing compound metabolic process"/>
    <property type="evidence" value="ECO:0007669"/>
    <property type="project" value="InterPro"/>
</dbReference>
<evidence type="ECO:0000256" key="11">
    <source>
        <dbReference type="SAM" id="MobiDB-lite"/>
    </source>
</evidence>
<dbReference type="PANTHER" id="PTHR10286">
    <property type="entry name" value="INORGANIC PYROPHOSPHATASE"/>
    <property type="match status" value="1"/>
</dbReference>
<keyword evidence="8" id="KW-0460">Magnesium</keyword>
<comment type="similarity">
    <text evidence="3">Belongs to the PPase family.</text>
</comment>
<feature type="compositionally biased region" description="Low complexity" evidence="11">
    <location>
        <begin position="296"/>
        <end position="310"/>
    </location>
</feature>
<evidence type="ECO:0000256" key="4">
    <source>
        <dbReference type="ARBA" id="ARBA00012146"/>
    </source>
</evidence>
<dbReference type="SUPFAM" id="SSF50324">
    <property type="entry name" value="Inorganic pyrophosphatase"/>
    <property type="match status" value="1"/>
</dbReference>
<proteinExistence type="inferred from homology"/>
<dbReference type="EMBL" id="HACA01014971">
    <property type="protein sequence ID" value="CDW32332.1"/>
    <property type="molecule type" value="Transcribed_RNA"/>
</dbReference>
<evidence type="ECO:0000256" key="8">
    <source>
        <dbReference type="ARBA" id="ARBA00022842"/>
    </source>
</evidence>
<keyword evidence="7" id="KW-0378">Hydrolase</keyword>
<feature type="region of interest" description="Disordered" evidence="11">
    <location>
        <begin position="296"/>
        <end position="326"/>
    </location>
</feature>